<dbReference type="EMBL" id="JALGAR010000006">
    <property type="protein sequence ID" value="MCI4659744.1"/>
    <property type="molecule type" value="Genomic_DNA"/>
</dbReference>
<evidence type="ECO:0008006" key="3">
    <source>
        <dbReference type="Google" id="ProtNLM"/>
    </source>
</evidence>
<gene>
    <name evidence="1" type="ORF">MQH31_18210</name>
</gene>
<dbReference type="AlphaFoldDB" id="A0AA41QZ33"/>
<evidence type="ECO:0000313" key="1">
    <source>
        <dbReference type="EMBL" id="MCI4659744.1"/>
    </source>
</evidence>
<comment type="caution">
    <text evidence="1">The sequence shown here is derived from an EMBL/GenBank/DDBJ whole genome shotgun (WGS) entry which is preliminary data.</text>
</comment>
<organism evidence="1 2">
    <name type="scientific">Cryobacterium zhongshanensis</name>
    <dbReference type="NCBI Taxonomy" id="2928153"/>
    <lineage>
        <taxon>Bacteria</taxon>
        <taxon>Bacillati</taxon>
        <taxon>Actinomycetota</taxon>
        <taxon>Actinomycetes</taxon>
        <taxon>Micrococcales</taxon>
        <taxon>Microbacteriaceae</taxon>
        <taxon>Cryobacterium</taxon>
    </lineage>
</organism>
<name>A0AA41QZ33_9MICO</name>
<keyword evidence="2" id="KW-1185">Reference proteome</keyword>
<accession>A0AA41QZ33</accession>
<dbReference type="RefSeq" id="WP_243013235.1">
    <property type="nucleotide sequence ID" value="NZ_JALGAR010000006.1"/>
</dbReference>
<sequence length="91" mass="9664">MSTIGAGATVRDCYHPVQWPSTNCPKVTFLPKGTAVHIICQRVGDLVYGTYGSSEVWDYVSVTVSGQTYEGLVADVNVYTGSNGLVADVCS</sequence>
<reference evidence="1" key="1">
    <citation type="submission" date="2022-03" db="EMBL/GenBank/DDBJ databases">
        <title>Cryobacterium sp. nov. strain ZS14-85, isolated from Antarctic soil.</title>
        <authorList>
            <person name="Li J."/>
            <person name="Niu G."/>
        </authorList>
    </citation>
    <scope>NUCLEOTIDE SEQUENCE</scope>
    <source>
        <strain evidence="1">ZS14-85</strain>
    </source>
</reference>
<evidence type="ECO:0000313" key="2">
    <source>
        <dbReference type="Proteomes" id="UP001165341"/>
    </source>
</evidence>
<proteinExistence type="predicted"/>
<dbReference type="Proteomes" id="UP001165341">
    <property type="component" value="Unassembled WGS sequence"/>
</dbReference>
<protein>
    <recommendedName>
        <fullName evidence="3">SH3 domain-containing protein</fullName>
    </recommendedName>
</protein>